<evidence type="ECO:0000313" key="9">
    <source>
        <dbReference type="EMBL" id="KAJ4755172.1"/>
    </source>
</evidence>
<dbReference type="PANTHER" id="PTHR19317">
    <property type="entry name" value="PRENYLATED RAB ACCEPTOR 1-RELATED"/>
    <property type="match status" value="1"/>
</dbReference>
<feature type="transmembrane region" description="Helical" evidence="7">
    <location>
        <begin position="142"/>
        <end position="168"/>
    </location>
</feature>
<evidence type="ECO:0000256" key="5">
    <source>
        <dbReference type="ARBA" id="ARBA00022989"/>
    </source>
</evidence>
<dbReference type="GO" id="GO:0016192">
    <property type="term" value="P:vesicle-mediated transport"/>
    <property type="evidence" value="ECO:0007669"/>
    <property type="project" value="TreeGrafter"/>
</dbReference>
<evidence type="ECO:0000256" key="6">
    <source>
        <dbReference type="ARBA" id="ARBA00023136"/>
    </source>
</evidence>
<dbReference type="EMBL" id="JAMFTS010000005">
    <property type="protein sequence ID" value="KAJ4755172.1"/>
    <property type="molecule type" value="Genomic_DNA"/>
</dbReference>
<feature type="compositionally biased region" description="Low complexity" evidence="8">
    <location>
        <begin position="33"/>
        <end position="68"/>
    </location>
</feature>
<name>A0AAV8CL19_9POAL</name>
<keyword evidence="10" id="KW-1185">Reference proteome</keyword>
<dbReference type="PANTHER" id="PTHR19317:SF1">
    <property type="entry name" value="PRA1 FAMILY PROTEIN H"/>
    <property type="match status" value="1"/>
</dbReference>
<comment type="similarity">
    <text evidence="3 7">Belongs to the PRA1 family.</text>
</comment>
<reference evidence="9" key="1">
    <citation type="submission" date="2022-08" db="EMBL/GenBank/DDBJ databases">
        <authorList>
            <person name="Marques A."/>
        </authorList>
    </citation>
    <scope>NUCLEOTIDE SEQUENCE</scope>
    <source>
        <strain evidence="9">RhyPub2mFocal</strain>
        <tissue evidence="9">Leaves</tissue>
    </source>
</reference>
<feature type="region of interest" description="Disordered" evidence="8">
    <location>
        <begin position="239"/>
        <end position="262"/>
    </location>
</feature>
<evidence type="ECO:0000256" key="8">
    <source>
        <dbReference type="SAM" id="MobiDB-lite"/>
    </source>
</evidence>
<evidence type="ECO:0000256" key="1">
    <source>
        <dbReference type="ARBA" id="ARBA00002501"/>
    </source>
</evidence>
<comment type="function">
    <text evidence="1 7">May be involved in both secretory and endocytic intracellular trafficking in the endosomal/prevacuolar compartments.</text>
</comment>
<organism evidence="9 10">
    <name type="scientific">Rhynchospora pubera</name>
    <dbReference type="NCBI Taxonomy" id="906938"/>
    <lineage>
        <taxon>Eukaryota</taxon>
        <taxon>Viridiplantae</taxon>
        <taxon>Streptophyta</taxon>
        <taxon>Embryophyta</taxon>
        <taxon>Tracheophyta</taxon>
        <taxon>Spermatophyta</taxon>
        <taxon>Magnoliopsida</taxon>
        <taxon>Liliopsida</taxon>
        <taxon>Poales</taxon>
        <taxon>Cyperaceae</taxon>
        <taxon>Cyperoideae</taxon>
        <taxon>Rhynchosporeae</taxon>
        <taxon>Rhynchospora</taxon>
    </lineage>
</organism>
<proteinExistence type="inferred from homology"/>
<evidence type="ECO:0000256" key="2">
    <source>
        <dbReference type="ARBA" id="ARBA00004141"/>
    </source>
</evidence>
<evidence type="ECO:0000256" key="4">
    <source>
        <dbReference type="ARBA" id="ARBA00022692"/>
    </source>
</evidence>
<dbReference type="InterPro" id="IPR004895">
    <property type="entry name" value="Prenylated_rab_accept_PRA1"/>
</dbReference>
<comment type="subcellular location">
    <subcellularLocation>
        <location evidence="2 7">Membrane</location>
        <topology evidence="2 7">Multi-pass membrane protein</topology>
    </subcellularLocation>
</comment>
<evidence type="ECO:0000256" key="3">
    <source>
        <dbReference type="ARBA" id="ARBA00006483"/>
    </source>
</evidence>
<dbReference type="AlphaFoldDB" id="A0AAV8CL19"/>
<dbReference type="Proteomes" id="UP001140206">
    <property type="component" value="Chromosome 5"/>
</dbReference>
<dbReference type="Pfam" id="PF03208">
    <property type="entry name" value="PRA1"/>
    <property type="match status" value="1"/>
</dbReference>
<evidence type="ECO:0000256" key="7">
    <source>
        <dbReference type="RuleBase" id="RU363107"/>
    </source>
</evidence>
<keyword evidence="6 7" id="KW-0472">Membrane</keyword>
<accession>A0AAV8CL19</accession>
<dbReference type="GO" id="GO:0016020">
    <property type="term" value="C:membrane"/>
    <property type="evidence" value="ECO:0007669"/>
    <property type="project" value="UniProtKB-SubCell"/>
</dbReference>
<feature type="transmembrane region" description="Helical" evidence="7">
    <location>
        <begin position="189"/>
        <end position="208"/>
    </location>
</feature>
<protein>
    <recommendedName>
        <fullName evidence="7">PRA1 family protein</fullName>
    </recommendedName>
</protein>
<keyword evidence="4 7" id="KW-0812">Transmembrane</keyword>
<sequence>MSFAPNPLSLTVSDPAFESWLRDSGHLYTLDTLPASSSSSSSSSSAPSASPSPSSSNKPIPTSTSTSTSQSRLSFFLSSLRTLATLISNNPLAKLQVADLAGPTPSWTRDFIGGPGEYSWPVESPQARLRVQENVRRYAKNYMFLSLLFFTCCLYRIPISLLGLVACLGIWEGVRFCIKSWEMEEKYPVLRQVMVNVALIITASVLYICYFQFALVYAIGLSYAAMLIHASLRKLTPLSKSNGSSQPKKVVKKSVRFSSSSK</sequence>
<gene>
    <name evidence="9" type="ORF">LUZ62_089577</name>
</gene>
<evidence type="ECO:0000313" key="10">
    <source>
        <dbReference type="Proteomes" id="UP001140206"/>
    </source>
</evidence>
<keyword evidence="5 7" id="KW-1133">Transmembrane helix</keyword>
<dbReference type="GO" id="GO:0005783">
    <property type="term" value="C:endoplasmic reticulum"/>
    <property type="evidence" value="ECO:0007669"/>
    <property type="project" value="TreeGrafter"/>
</dbReference>
<feature type="region of interest" description="Disordered" evidence="8">
    <location>
        <begin position="32"/>
        <end position="68"/>
    </location>
</feature>
<dbReference type="GO" id="GO:0005794">
    <property type="term" value="C:Golgi apparatus"/>
    <property type="evidence" value="ECO:0007669"/>
    <property type="project" value="TreeGrafter"/>
</dbReference>
<comment type="caution">
    <text evidence="9">The sequence shown here is derived from an EMBL/GenBank/DDBJ whole genome shotgun (WGS) entry which is preliminary data.</text>
</comment>
<keyword evidence="7" id="KW-0813">Transport</keyword>